<dbReference type="GO" id="GO:0005886">
    <property type="term" value="C:plasma membrane"/>
    <property type="evidence" value="ECO:0007669"/>
    <property type="project" value="TreeGrafter"/>
</dbReference>
<dbReference type="GO" id="GO:0016651">
    <property type="term" value="F:oxidoreductase activity, acting on NAD(P)H"/>
    <property type="evidence" value="ECO:0007669"/>
    <property type="project" value="InterPro"/>
</dbReference>
<evidence type="ECO:0000256" key="1">
    <source>
        <dbReference type="ARBA" id="ARBA00023002"/>
    </source>
</evidence>
<dbReference type="Pfam" id="PF03807">
    <property type="entry name" value="F420_oxidored"/>
    <property type="match status" value="1"/>
</dbReference>
<dbReference type="GO" id="GO:0070967">
    <property type="term" value="F:coenzyme F420 binding"/>
    <property type="evidence" value="ECO:0007669"/>
    <property type="project" value="InterPro"/>
</dbReference>
<feature type="domain" description="Pyrroline-5-carboxylate reductase catalytic N-terminal" evidence="2">
    <location>
        <begin position="2"/>
        <end position="98"/>
    </location>
</feature>
<reference evidence="3 4" key="1">
    <citation type="submission" date="2017-04" db="EMBL/GenBank/DDBJ databases">
        <title>Draft Aigarchaeota genome from a New Zealand hot spring.</title>
        <authorList>
            <person name="Reysenbach A.-L."/>
            <person name="Donaho J.A."/>
            <person name="Gerhart J."/>
            <person name="Kelley J.F."/>
            <person name="Kouba K."/>
            <person name="Podar M."/>
            <person name="Stott M."/>
        </authorList>
    </citation>
    <scope>NUCLEOTIDE SEQUENCE [LARGE SCALE GENOMIC DNA]</scope>
    <source>
        <strain evidence="3">NZ13_MG1</strain>
    </source>
</reference>
<dbReference type="GO" id="GO:0015677">
    <property type="term" value="P:copper ion import"/>
    <property type="evidence" value="ECO:0007669"/>
    <property type="project" value="TreeGrafter"/>
</dbReference>
<accession>A0A2R7Y3K3</accession>
<organism evidence="3 4">
    <name type="scientific">Candidatus Terraquivivens tikiterensis</name>
    <dbReference type="NCBI Taxonomy" id="1980982"/>
    <lineage>
        <taxon>Archaea</taxon>
        <taxon>Nitrososphaerota</taxon>
        <taxon>Candidatus Wolframiiraptoraceae</taxon>
        <taxon>Candidatus Terraquivivens</taxon>
    </lineage>
</organism>
<dbReference type="AlphaFoldDB" id="A0A2R7Y3K3"/>
<proteinExistence type="predicted"/>
<evidence type="ECO:0000313" key="3">
    <source>
        <dbReference type="EMBL" id="PUA31412.1"/>
    </source>
</evidence>
<dbReference type="GO" id="GO:0008823">
    <property type="term" value="F:cupric reductase (NADH) activity"/>
    <property type="evidence" value="ECO:0007669"/>
    <property type="project" value="TreeGrafter"/>
</dbReference>
<dbReference type="InterPro" id="IPR010185">
    <property type="entry name" value="NpdG"/>
</dbReference>
<dbReference type="Proteomes" id="UP000244066">
    <property type="component" value="Unassembled WGS sequence"/>
</dbReference>
<dbReference type="PANTHER" id="PTHR14239">
    <property type="entry name" value="DUDULIN-RELATED"/>
    <property type="match status" value="1"/>
</dbReference>
<dbReference type="GO" id="GO:0006740">
    <property type="term" value="P:NADPH regeneration"/>
    <property type="evidence" value="ECO:0007669"/>
    <property type="project" value="InterPro"/>
</dbReference>
<dbReference type="PANTHER" id="PTHR14239:SF0">
    <property type="entry name" value="F420-DEPENDENT NADP REDUCTASE"/>
    <property type="match status" value="1"/>
</dbReference>
<dbReference type="GO" id="GO:0052851">
    <property type="term" value="F:ferric-chelate reductase (NADPH) activity"/>
    <property type="evidence" value="ECO:0007669"/>
    <property type="project" value="TreeGrafter"/>
</dbReference>
<dbReference type="Gene3D" id="3.40.50.720">
    <property type="entry name" value="NAD(P)-binding Rossmann-like Domain"/>
    <property type="match status" value="1"/>
</dbReference>
<evidence type="ECO:0000259" key="2">
    <source>
        <dbReference type="Pfam" id="PF03807"/>
    </source>
</evidence>
<dbReference type="EMBL" id="NDWU01000018">
    <property type="protein sequence ID" value="PUA31412.1"/>
    <property type="molecule type" value="Genomic_DNA"/>
</dbReference>
<protein>
    <submittedName>
        <fullName evidence="3">NADPH-dependent F420 reductase</fullName>
    </submittedName>
</protein>
<dbReference type="InterPro" id="IPR036291">
    <property type="entry name" value="NAD(P)-bd_dom_sf"/>
</dbReference>
<name>A0A2R7Y3K3_9ARCH</name>
<dbReference type="InterPro" id="IPR051267">
    <property type="entry name" value="STEAP_metalloreductase"/>
</dbReference>
<keyword evidence="1" id="KW-0560">Oxidoreductase</keyword>
<dbReference type="InterPro" id="IPR028939">
    <property type="entry name" value="P5C_Rdtase_cat_N"/>
</dbReference>
<gene>
    <name evidence="3" type="ORF">B9J98_06535</name>
</gene>
<comment type="caution">
    <text evidence="3">The sequence shown here is derived from an EMBL/GenBank/DDBJ whole genome shotgun (WGS) entry which is preliminary data.</text>
</comment>
<sequence>MKIALLGGTGDQGLGLALRFCKAGMDVVIGSRSMERALEASKNVKSRLGGVKIEGMLNEDAAKVADVVFLTVPLIGLIPTLKAIANNVRGKVVVSPVVPLEAEIGGTLRPIRLWSGSVAELVAERLKDSKVVAAFHNVSAEALSDLEKPVECDVVVCSDHDDARQLVMQLAEKIDGVRPIDGGPLSNSRFVEELTSLLLFLNKKYSVKSSGVRFTGLGGVTYFSR</sequence>
<dbReference type="GO" id="GO:0050661">
    <property type="term" value="F:NADP binding"/>
    <property type="evidence" value="ECO:0007669"/>
    <property type="project" value="InterPro"/>
</dbReference>
<evidence type="ECO:0000313" key="4">
    <source>
        <dbReference type="Proteomes" id="UP000244066"/>
    </source>
</evidence>
<dbReference type="SUPFAM" id="SSF51735">
    <property type="entry name" value="NAD(P)-binding Rossmann-fold domains"/>
    <property type="match status" value="1"/>
</dbReference>
<dbReference type="NCBIfam" id="TIGR01915">
    <property type="entry name" value="npdG"/>
    <property type="match status" value="1"/>
</dbReference>